<feature type="domain" description="Resolvase/invertase-type recombinase catalytic" evidence="1">
    <location>
        <begin position="22"/>
        <end position="169"/>
    </location>
</feature>
<dbReference type="PANTHER" id="PTHR30461">
    <property type="entry name" value="DNA-INVERTASE FROM LAMBDOID PROPHAGE"/>
    <property type="match status" value="1"/>
</dbReference>
<accession>A0ABT4CWA0</accession>
<dbReference type="SUPFAM" id="SSF53041">
    <property type="entry name" value="Resolvase-like"/>
    <property type="match status" value="1"/>
</dbReference>
<sequence>MNKIKVIEDVTITNMVKSPENYAAIYARQSNPQSKSLDFQVNLGIEIADTHNLFIYNVYEEQISATKIRYYERPEFNKLLEDAAAGCFKTVIVFRRDRLARLSPDFIDIKNFFKNHNIKILYSNEGEFQAPQNYVGDFIENIIMAVDELEPKIVTERTTAGRKKKRERREYSAGKYIPFGLKIDEPNYPITNITPLNSNSDNISKKPCTEYIKDKKKAEFIETLFQKYTENNEITGAAELFREIRKDKTITIPTDFKKSSIPNVIQNPIYANLQLKDLDYKLKDSLIYENNTIVEVNKNFFHPCSNVKNIIDEDLWYEAFKKWKNTHTRKRKPRKTVNYLLKGLLYCNKCGKKLSLKGKIYKCNTPQCIILEESYIVNNVLEKVINDLFSTANIITAIDKNINSIKKQLSDKNKSLNKNKLTQRESTLKYVNNAKNEKYKLKLKSLLNIEKTLKSDIGHLKRNINYHNQLRSIVLQLINFNNIHELIAKMKINYETTQKFLNENIKKVFVCDENSDYRINDIKYK</sequence>
<organism evidence="2 3">
    <name type="scientific">Clostridium aestuarii</name>
    <dbReference type="NCBI Taxonomy" id="338193"/>
    <lineage>
        <taxon>Bacteria</taxon>
        <taxon>Bacillati</taxon>
        <taxon>Bacillota</taxon>
        <taxon>Clostridia</taxon>
        <taxon>Eubacteriales</taxon>
        <taxon>Clostridiaceae</taxon>
        <taxon>Clostridium</taxon>
    </lineage>
</organism>
<dbReference type="PANTHER" id="PTHR30461:SF23">
    <property type="entry name" value="DNA RECOMBINASE-RELATED"/>
    <property type="match status" value="1"/>
</dbReference>
<reference evidence="2" key="1">
    <citation type="submission" date="2022-12" db="EMBL/GenBank/DDBJ databases">
        <authorList>
            <person name="Wang J."/>
        </authorList>
    </citation>
    <scope>NUCLEOTIDE SEQUENCE</scope>
    <source>
        <strain evidence="2">HY-45-18</strain>
    </source>
</reference>
<protein>
    <submittedName>
        <fullName evidence="2">Recombinase family protein</fullName>
    </submittedName>
</protein>
<dbReference type="Gene3D" id="3.40.50.1390">
    <property type="entry name" value="Resolvase, N-terminal catalytic domain"/>
    <property type="match status" value="1"/>
</dbReference>
<evidence type="ECO:0000313" key="2">
    <source>
        <dbReference type="EMBL" id="MCY6483255.1"/>
    </source>
</evidence>
<evidence type="ECO:0000313" key="3">
    <source>
        <dbReference type="Proteomes" id="UP001078443"/>
    </source>
</evidence>
<dbReference type="Pfam" id="PF00239">
    <property type="entry name" value="Resolvase"/>
    <property type="match status" value="1"/>
</dbReference>
<dbReference type="PROSITE" id="PS51736">
    <property type="entry name" value="RECOMBINASES_3"/>
    <property type="match status" value="1"/>
</dbReference>
<dbReference type="InterPro" id="IPR050639">
    <property type="entry name" value="SSR_resolvase"/>
</dbReference>
<dbReference type="Gene3D" id="3.90.1750.20">
    <property type="entry name" value="Putative Large Serine Recombinase, Chain B, Domain 2"/>
    <property type="match status" value="1"/>
</dbReference>
<name>A0ABT4CWA0_9CLOT</name>
<proteinExistence type="predicted"/>
<gene>
    <name evidence="2" type="ORF">OW763_02655</name>
</gene>
<dbReference type="CDD" id="cd00338">
    <property type="entry name" value="Ser_Recombinase"/>
    <property type="match status" value="1"/>
</dbReference>
<dbReference type="RefSeq" id="WP_268039511.1">
    <property type="nucleotide sequence ID" value="NZ_JAPQER010000001.1"/>
</dbReference>
<dbReference type="Proteomes" id="UP001078443">
    <property type="component" value="Unassembled WGS sequence"/>
</dbReference>
<dbReference type="SMART" id="SM00857">
    <property type="entry name" value="Resolvase"/>
    <property type="match status" value="1"/>
</dbReference>
<dbReference type="InterPro" id="IPR038109">
    <property type="entry name" value="DNA_bind_recomb_sf"/>
</dbReference>
<evidence type="ECO:0000259" key="1">
    <source>
        <dbReference type="PROSITE" id="PS51736"/>
    </source>
</evidence>
<dbReference type="InterPro" id="IPR036162">
    <property type="entry name" value="Resolvase-like_N_sf"/>
</dbReference>
<dbReference type="InterPro" id="IPR006119">
    <property type="entry name" value="Resolv_N"/>
</dbReference>
<dbReference type="EMBL" id="JAPQER010000001">
    <property type="protein sequence ID" value="MCY6483255.1"/>
    <property type="molecule type" value="Genomic_DNA"/>
</dbReference>
<keyword evidence="3" id="KW-1185">Reference proteome</keyword>
<comment type="caution">
    <text evidence="2">The sequence shown here is derived from an EMBL/GenBank/DDBJ whole genome shotgun (WGS) entry which is preliminary data.</text>
</comment>